<comment type="caution">
    <text evidence="1">The sequence shown here is derived from an EMBL/GenBank/DDBJ whole genome shotgun (WGS) entry which is preliminary data.</text>
</comment>
<dbReference type="SUPFAM" id="SSF52141">
    <property type="entry name" value="Uracil-DNA glycosylase-like"/>
    <property type="match status" value="1"/>
</dbReference>
<dbReference type="Proteomes" id="UP000253977">
    <property type="component" value="Unassembled WGS sequence"/>
</dbReference>
<proteinExistence type="predicted"/>
<reference evidence="1 2" key="1">
    <citation type="submission" date="2018-07" db="EMBL/GenBank/DDBJ databases">
        <title>Thalassococcus profundi sp. nov., a marine bacterium isolated from deep seawater of Okinawa Trough.</title>
        <authorList>
            <person name="Yu M."/>
        </authorList>
    </citation>
    <scope>NUCLEOTIDE SEQUENCE [LARGE SCALE GENOMIC DNA]</scope>
    <source>
        <strain evidence="1 2">WRAS1</strain>
    </source>
</reference>
<dbReference type="EMBL" id="QPMK01000002">
    <property type="protein sequence ID" value="RDD67666.1"/>
    <property type="molecule type" value="Genomic_DNA"/>
</dbReference>
<gene>
    <name evidence="1" type="ORF">DU478_03150</name>
</gene>
<organism evidence="1 2">
    <name type="scientific">Thalassococcus profundi</name>
    <dbReference type="NCBI Taxonomy" id="2282382"/>
    <lineage>
        <taxon>Bacteria</taxon>
        <taxon>Pseudomonadati</taxon>
        <taxon>Pseudomonadota</taxon>
        <taxon>Alphaproteobacteria</taxon>
        <taxon>Rhodobacterales</taxon>
        <taxon>Roseobacteraceae</taxon>
        <taxon>Thalassococcus</taxon>
    </lineage>
</organism>
<evidence type="ECO:0008006" key="3">
    <source>
        <dbReference type="Google" id="ProtNLM"/>
    </source>
</evidence>
<accession>A0A369TXK1</accession>
<dbReference type="RefSeq" id="WP_114509478.1">
    <property type="nucleotide sequence ID" value="NZ_QPMK01000002.1"/>
</dbReference>
<dbReference type="InterPro" id="IPR036895">
    <property type="entry name" value="Uracil-DNA_glycosylase-like_sf"/>
</dbReference>
<dbReference type="AlphaFoldDB" id="A0A369TXK1"/>
<name>A0A369TXK1_9RHOB</name>
<evidence type="ECO:0000313" key="2">
    <source>
        <dbReference type="Proteomes" id="UP000253977"/>
    </source>
</evidence>
<keyword evidence="2" id="KW-1185">Reference proteome</keyword>
<dbReference type="OrthoDB" id="7839248at2"/>
<protein>
    <recommendedName>
        <fullName evidence="3">Uracil-DNA glycosylase-like domain-containing protein</fullName>
    </recommendedName>
</protein>
<sequence length="181" mass="19588">MSTPDSTALTARRAFAPKGYATLVDVGLDLDMVSPYQIACGNPDGPVLITYNYLDEPTARSNAHLLKTLGYLPDMLFNRVLDRALGVAGMQRADLYVTHAFHALPPKRSSTVPQRLVEESFDAITRHEIGDRPAIALGKSAAKACKRFDIPHVAVFHPSARGLTIAEKAQRIATALAPHTA</sequence>
<evidence type="ECO:0000313" key="1">
    <source>
        <dbReference type="EMBL" id="RDD67666.1"/>
    </source>
</evidence>